<evidence type="ECO:0000313" key="2">
    <source>
        <dbReference type="Proteomes" id="UP000235786"/>
    </source>
</evidence>
<keyword evidence="2" id="KW-1185">Reference proteome</keyword>
<organism evidence="1 2">
    <name type="scientific">Hyaloscypha variabilis (strain UAMH 11265 / GT02V1 / F)</name>
    <name type="common">Meliniomyces variabilis</name>
    <dbReference type="NCBI Taxonomy" id="1149755"/>
    <lineage>
        <taxon>Eukaryota</taxon>
        <taxon>Fungi</taxon>
        <taxon>Dikarya</taxon>
        <taxon>Ascomycota</taxon>
        <taxon>Pezizomycotina</taxon>
        <taxon>Leotiomycetes</taxon>
        <taxon>Helotiales</taxon>
        <taxon>Hyaloscyphaceae</taxon>
        <taxon>Hyaloscypha</taxon>
        <taxon>Hyaloscypha variabilis</taxon>
    </lineage>
</organism>
<name>A0A2J6RA04_HYAVF</name>
<proteinExistence type="predicted"/>
<dbReference type="EMBL" id="KZ613952">
    <property type="protein sequence ID" value="PMD35323.1"/>
    <property type="molecule type" value="Genomic_DNA"/>
</dbReference>
<protein>
    <submittedName>
        <fullName evidence="1">Uncharacterized protein</fullName>
    </submittedName>
</protein>
<dbReference type="AlphaFoldDB" id="A0A2J6RA04"/>
<accession>A0A2J6RA04</accession>
<evidence type="ECO:0000313" key="1">
    <source>
        <dbReference type="EMBL" id="PMD35323.1"/>
    </source>
</evidence>
<sequence length="199" mass="20771">MDSIAKQAAGAEQHKPGGSCSAAQFGAQIGRTSRLELWAQGNGSRRLEGRKILGLDFGCLAANGDLQFWAAPSTVGGRDLLVFGVLLLASCCSSTAALTALCHSALTASPAAVPTDGKLGAALGTRDALRLLLLGLWLLGKLASDPPKAIVQGSEPLVVSELFRRFSTMPADEIIDSQVQAPKPWQLYADWAIECALIG</sequence>
<dbReference type="Proteomes" id="UP000235786">
    <property type="component" value="Unassembled WGS sequence"/>
</dbReference>
<reference evidence="1 2" key="1">
    <citation type="submission" date="2016-04" db="EMBL/GenBank/DDBJ databases">
        <title>A degradative enzymes factory behind the ericoid mycorrhizal symbiosis.</title>
        <authorList>
            <consortium name="DOE Joint Genome Institute"/>
            <person name="Martino E."/>
            <person name="Morin E."/>
            <person name="Grelet G."/>
            <person name="Kuo A."/>
            <person name="Kohler A."/>
            <person name="Daghino S."/>
            <person name="Barry K."/>
            <person name="Choi C."/>
            <person name="Cichocki N."/>
            <person name="Clum A."/>
            <person name="Copeland A."/>
            <person name="Hainaut M."/>
            <person name="Haridas S."/>
            <person name="Labutti K."/>
            <person name="Lindquist E."/>
            <person name="Lipzen A."/>
            <person name="Khouja H.-R."/>
            <person name="Murat C."/>
            <person name="Ohm R."/>
            <person name="Olson A."/>
            <person name="Spatafora J."/>
            <person name="Veneault-Fourrey C."/>
            <person name="Henrissat B."/>
            <person name="Grigoriev I."/>
            <person name="Martin F."/>
            <person name="Perotto S."/>
        </authorList>
    </citation>
    <scope>NUCLEOTIDE SEQUENCE [LARGE SCALE GENOMIC DNA]</scope>
    <source>
        <strain evidence="1 2">F</strain>
    </source>
</reference>
<gene>
    <name evidence="1" type="ORF">L207DRAFT_587633</name>
</gene>